<dbReference type="Proteomes" id="UP000031668">
    <property type="component" value="Unassembled WGS sequence"/>
</dbReference>
<gene>
    <name evidence="1" type="ORF">RF11_04622</name>
</gene>
<accession>A0A0C2NC76</accession>
<protein>
    <submittedName>
        <fullName evidence="1">Uncharacterized protein</fullName>
    </submittedName>
</protein>
<name>A0A0C2NC76_THEKT</name>
<evidence type="ECO:0000313" key="1">
    <source>
        <dbReference type="EMBL" id="KII71577.1"/>
    </source>
</evidence>
<keyword evidence="2" id="KW-1185">Reference proteome</keyword>
<dbReference type="EMBL" id="JWZT01001718">
    <property type="protein sequence ID" value="KII71577.1"/>
    <property type="molecule type" value="Genomic_DNA"/>
</dbReference>
<comment type="caution">
    <text evidence="1">The sequence shown here is derived from an EMBL/GenBank/DDBJ whole genome shotgun (WGS) entry which is preliminary data.</text>
</comment>
<organism evidence="1 2">
    <name type="scientific">Thelohanellus kitauei</name>
    <name type="common">Myxosporean</name>
    <dbReference type="NCBI Taxonomy" id="669202"/>
    <lineage>
        <taxon>Eukaryota</taxon>
        <taxon>Metazoa</taxon>
        <taxon>Cnidaria</taxon>
        <taxon>Myxozoa</taxon>
        <taxon>Myxosporea</taxon>
        <taxon>Bivalvulida</taxon>
        <taxon>Platysporina</taxon>
        <taxon>Myxobolidae</taxon>
        <taxon>Thelohanellus</taxon>
    </lineage>
</organism>
<evidence type="ECO:0000313" key="2">
    <source>
        <dbReference type="Proteomes" id="UP000031668"/>
    </source>
</evidence>
<reference evidence="1 2" key="1">
    <citation type="journal article" date="2014" name="Genome Biol. Evol.">
        <title>The genome of the myxosporean Thelohanellus kitauei shows adaptations to nutrient acquisition within its fish host.</title>
        <authorList>
            <person name="Yang Y."/>
            <person name="Xiong J."/>
            <person name="Zhou Z."/>
            <person name="Huo F."/>
            <person name="Miao W."/>
            <person name="Ran C."/>
            <person name="Liu Y."/>
            <person name="Zhang J."/>
            <person name="Feng J."/>
            <person name="Wang M."/>
            <person name="Wang M."/>
            <person name="Wang L."/>
            <person name="Yao B."/>
        </authorList>
    </citation>
    <scope>NUCLEOTIDE SEQUENCE [LARGE SCALE GENOMIC DNA]</scope>
    <source>
        <strain evidence="1">Wuqing</strain>
    </source>
</reference>
<sequence>MPLSPLCHYDRYKAQVEKIQYVIGLHLTLNPWEKVDKSTIRNCFTKAEFITEEIKTESQDENVQDHGEIELYDFLKEIVEAIMCSEESGESEDEGINVVERVISFSESPCVWSTTRKFVEERSDITYKMEACDRLENEMQVIHQKKISSRDTTKLQPVCVEHESSCTVSIPLSDINGLIDLVSNPP</sequence>
<proteinExistence type="predicted"/>
<dbReference type="AlphaFoldDB" id="A0A0C2NC76"/>